<dbReference type="AlphaFoldDB" id="A0A916U1B9"/>
<name>A0A916U1B9_9ACTN</name>
<dbReference type="AntiFam" id="ANF00142">
    <property type="entry name" value="Shadow ORF (opposite yadG)"/>
</dbReference>
<evidence type="ECO:0000313" key="1">
    <source>
        <dbReference type="EMBL" id="GGC56098.1"/>
    </source>
</evidence>
<organism evidence="1 2">
    <name type="scientific">Hoyosella rhizosphaerae</name>
    <dbReference type="NCBI Taxonomy" id="1755582"/>
    <lineage>
        <taxon>Bacteria</taxon>
        <taxon>Bacillati</taxon>
        <taxon>Actinomycetota</taxon>
        <taxon>Actinomycetes</taxon>
        <taxon>Mycobacteriales</taxon>
        <taxon>Hoyosellaceae</taxon>
        <taxon>Hoyosella</taxon>
    </lineage>
</organism>
<reference evidence="1" key="1">
    <citation type="journal article" date="2014" name="Int. J. Syst. Evol. Microbiol.">
        <title>Complete genome sequence of Corynebacterium casei LMG S-19264T (=DSM 44701T), isolated from a smear-ripened cheese.</title>
        <authorList>
            <consortium name="US DOE Joint Genome Institute (JGI-PGF)"/>
            <person name="Walter F."/>
            <person name="Albersmeier A."/>
            <person name="Kalinowski J."/>
            <person name="Ruckert C."/>
        </authorList>
    </citation>
    <scope>NUCLEOTIDE SEQUENCE</scope>
    <source>
        <strain evidence="1">CGMCC 1.15478</strain>
    </source>
</reference>
<accession>A0A916U1B9</accession>
<keyword evidence="2" id="KW-1185">Reference proteome</keyword>
<gene>
    <name evidence="1" type="ORF">GCM10011410_05640</name>
</gene>
<sequence length="95" mass="11257">MGGKHHRRARHEQRLREFVDQRNREMICRLVEKHHLRFSHENHCEFKSALLSHRQISDSHTGFAWTKKSEGGETQGIRGFQQTYCYQLVDVRGGP</sequence>
<dbReference type="EMBL" id="BMJH01000001">
    <property type="protein sequence ID" value="GGC56098.1"/>
    <property type="molecule type" value="Genomic_DNA"/>
</dbReference>
<reference evidence="1" key="2">
    <citation type="submission" date="2020-09" db="EMBL/GenBank/DDBJ databases">
        <authorList>
            <person name="Sun Q."/>
            <person name="Zhou Y."/>
        </authorList>
    </citation>
    <scope>NUCLEOTIDE SEQUENCE</scope>
    <source>
        <strain evidence="1">CGMCC 1.15478</strain>
    </source>
</reference>
<proteinExistence type="predicted"/>
<comment type="caution">
    <text evidence="1">The sequence shown here is derived from an EMBL/GenBank/DDBJ whole genome shotgun (WGS) entry which is preliminary data.</text>
</comment>
<protein>
    <submittedName>
        <fullName evidence="1">Uncharacterized protein</fullName>
    </submittedName>
</protein>
<evidence type="ECO:0000313" key="2">
    <source>
        <dbReference type="Proteomes" id="UP000641514"/>
    </source>
</evidence>
<dbReference type="Proteomes" id="UP000641514">
    <property type="component" value="Unassembled WGS sequence"/>
</dbReference>